<dbReference type="Gene3D" id="2.30.30.320">
    <property type="entry name" value="DUF1653-like domain"/>
    <property type="match status" value="1"/>
</dbReference>
<dbReference type="OrthoDB" id="371169at2"/>
<gene>
    <name evidence="2" type="ORF">DNK44_10355</name>
</gene>
<dbReference type="EMBL" id="QJUL01000012">
    <property type="protein sequence ID" value="TBU93478.1"/>
    <property type="molecule type" value="Genomic_DNA"/>
</dbReference>
<dbReference type="AlphaFoldDB" id="A0A4Q9R2G2"/>
<evidence type="ECO:0000259" key="1">
    <source>
        <dbReference type="Pfam" id="PF07866"/>
    </source>
</evidence>
<dbReference type="Pfam" id="PF07866">
    <property type="entry name" value="DUF1653"/>
    <property type="match status" value="1"/>
</dbReference>
<sequence>MSLQPGLYRHYKGPEYRVLGVARHSETEQQVVVYQALYGDYGLWVRPLEMFTGSVELDGETVPRFALVQAEESLFQQP</sequence>
<dbReference type="Proteomes" id="UP000293172">
    <property type="component" value="Unassembled WGS sequence"/>
</dbReference>
<evidence type="ECO:0000313" key="2">
    <source>
        <dbReference type="EMBL" id="TBU93478.1"/>
    </source>
</evidence>
<accession>A0A4Q9R2G2</accession>
<dbReference type="RefSeq" id="WP_131197950.1">
    <property type="nucleotide sequence ID" value="NZ_QJUL01000012.1"/>
</dbReference>
<reference evidence="2 3" key="1">
    <citation type="submission" date="2018-06" db="EMBL/GenBank/DDBJ databases">
        <title>Three novel Pseudomonas species isolated from symptomatic oak.</title>
        <authorList>
            <person name="Bueno-Gonzalez V."/>
            <person name="Brady C."/>
        </authorList>
    </citation>
    <scope>NUCLEOTIDE SEQUENCE [LARGE SCALE GENOMIC DNA]</scope>
    <source>
        <strain evidence="2 3">P6B</strain>
    </source>
</reference>
<dbReference type="InterPro" id="IPR037135">
    <property type="entry name" value="DUF1653-like_dom_sf"/>
</dbReference>
<dbReference type="InterPro" id="IPR023387">
    <property type="entry name" value="DUF1653-like_dom"/>
</dbReference>
<comment type="caution">
    <text evidence="2">The sequence shown here is derived from an EMBL/GenBank/DDBJ whole genome shotgun (WGS) entry which is preliminary data.</text>
</comment>
<evidence type="ECO:0000313" key="3">
    <source>
        <dbReference type="Proteomes" id="UP000293172"/>
    </source>
</evidence>
<proteinExistence type="predicted"/>
<organism evidence="2 3">
    <name type="scientific">Phytopseudomonas dryadis</name>
    <dbReference type="NCBI Taxonomy" id="2487520"/>
    <lineage>
        <taxon>Bacteria</taxon>
        <taxon>Pseudomonadati</taxon>
        <taxon>Pseudomonadota</taxon>
        <taxon>Gammaproteobacteria</taxon>
        <taxon>Pseudomonadales</taxon>
        <taxon>Pseudomonadaceae</taxon>
        <taxon>Phytopseudomonas</taxon>
    </lineage>
</organism>
<name>A0A4Q9R2G2_9GAMM</name>
<feature type="domain" description="DUF1653" evidence="1">
    <location>
        <begin position="6"/>
        <end position="66"/>
    </location>
</feature>
<protein>
    <submittedName>
        <fullName evidence="2">DUF1653 domain-containing protein</fullName>
    </submittedName>
</protein>